<keyword evidence="1" id="KW-1133">Transmembrane helix</keyword>
<dbReference type="InterPro" id="IPR052948">
    <property type="entry name" value="Low_temp-induced_all0457"/>
</dbReference>
<keyword evidence="3" id="KW-1185">Reference proteome</keyword>
<evidence type="ECO:0000313" key="2">
    <source>
        <dbReference type="EMBL" id="MFC2946766.1"/>
    </source>
</evidence>
<feature type="transmembrane region" description="Helical" evidence="1">
    <location>
        <begin position="67"/>
        <end position="86"/>
    </location>
</feature>
<organism evidence="2 3">
    <name type="scientific">Virgibacillus sediminis</name>
    <dbReference type="NCBI Taxonomy" id="202260"/>
    <lineage>
        <taxon>Bacteria</taxon>
        <taxon>Bacillati</taxon>
        <taxon>Bacillota</taxon>
        <taxon>Bacilli</taxon>
        <taxon>Bacillales</taxon>
        <taxon>Bacillaceae</taxon>
        <taxon>Virgibacillus</taxon>
    </lineage>
</organism>
<feature type="transmembrane region" description="Helical" evidence="1">
    <location>
        <begin position="92"/>
        <end position="112"/>
    </location>
</feature>
<name>A0ABV7A1E2_9BACI</name>
<keyword evidence="1" id="KW-0472">Membrane</keyword>
<dbReference type="Proteomes" id="UP001595387">
    <property type="component" value="Unassembled WGS sequence"/>
</dbReference>
<comment type="caution">
    <text evidence="2">The sequence shown here is derived from an EMBL/GenBank/DDBJ whole genome shotgun (WGS) entry which is preliminary data.</text>
</comment>
<protein>
    <submittedName>
        <fullName evidence="2">DUF1269 domain-containing protein</fullName>
    </submittedName>
</protein>
<dbReference type="EMBL" id="JBHRRZ010000001">
    <property type="protein sequence ID" value="MFC2946766.1"/>
    <property type="molecule type" value="Genomic_DNA"/>
</dbReference>
<sequence length="171" mass="17721">MDRIIGGAFSDVENAERAIKHLKDIGYTSKDISVLAKDSGNVNKIHHDTGADASTDKGGRAKNSGKGAGIGAISGGALGGLVGLIAEVGLLTIPGIGAGSGGIIGALVGAGIPEEQAKQYEKYLKDGKIIVLVEAGDDNQQIVYRAFLSNKTENTDMYPEEVVIAQKRPNF</sequence>
<evidence type="ECO:0000313" key="3">
    <source>
        <dbReference type="Proteomes" id="UP001595387"/>
    </source>
</evidence>
<dbReference type="PANTHER" id="PTHR36109">
    <property type="entry name" value="MEMBRANE PROTEIN-RELATED"/>
    <property type="match status" value="1"/>
</dbReference>
<keyword evidence="1" id="KW-0812">Transmembrane</keyword>
<gene>
    <name evidence="2" type="ORF">ACFODW_00100</name>
</gene>
<dbReference type="InterPro" id="IPR009200">
    <property type="entry name" value="DUF1269_membrane"/>
</dbReference>
<dbReference type="RefSeq" id="WP_390301059.1">
    <property type="nucleotide sequence ID" value="NZ_JBHRRZ010000001.1"/>
</dbReference>
<evidence type="ECO:0000256" key="1">
    <source>
        <dbReference type="SAM" id="Phobius"/>
    </source>
</evidence>
<dbReference type="Pfam" id="PF06897">
    <property type="entry name" value="DUF1269"/>
    <property type="match status" value="1"/>
</dbReference>
<accession>A0ABV7A1E2</accession>
<reference evidence="3" key="1">
    <citation type="journal article" date="2019" name="Int. J. Syst. Evol. Microbiol.">
        <title>The Global Catalogue of Microorganisms (GCM) 10K type strain sequencing project: providing services to taxonomists for standard genome sequencing and annotation.</title>
        <authorList>
            <consortium name="The Broad Institute Genomics Platform"/>
            <consortium name="The Broad Institute Genome Sequencing Center for Infectious Disease"/>
            <person name="Wu L."/>
            <person name="Ma J."/>
        </authorList>
    </citation>
    <scope>NUCLEOTIDE SEQUENCE [LARGE SCALE GENOMIC DNA]</scope>
    <source>
        <strain evidence="3">KCTC 13193</strain>
    </source>
</reference>
<dbReference type="PANTHER" id="PTHR36109:SF2">
    <property type="entry name" value="MEMBRANE PROTEIN"/>
    <property type="match status" value="1"/>
</dbReference>
<proteinExistence type="predicted"/>